<feature type="signal peptide" evidence="4">
    <location>
        <begin position="1"/>
        <end position="26"/>
    </location>
</feature>
<dbReference type="PANTHER" id="PTHR30290">
    <property type="entry name" value="PERIPLASMIC BINDING COMPONENT OF ABC TRANSPORTER"/>
    <property type="match status" value="1"/>
</dbReference>
<dbReference type="PIRSF" id="PIRSF002741">
    <property type="entry name" value="MppA"/>
    <property type="match status" value="1"/>
</dbReference>
<dbReference type="Gene3D" id="3.90.76.10">
    <property type="entry name" value="Dipeptide-binding Protein, Domain 1"/>
    <property type="match status" value="1"/>
</dbReference>
<feature type="domain" description="Solute-binding protein family 5" evidence="5">
    <location>
        <begin position="76"/>
        <end position="403"/>
    </location>
</feature>
<evidence type="ECO:0000313" key="6">
    <source>
        <dbReference type="EMBL" id="MFC0314854.1"/>
    </source>
</evidence>
<dbReference type="InterPro" id="IPR030678">
    <property type="entry name" value="Peptide/Ni-bd"/>
</dbReference>
<name>A0ABV6H7K8_9ACTN</name>
<dbReference type="PANTHER" id="PTHR30290:SF9">
    <property type="entry name" value="OLIGOPEPTIDE-BINDING PROTEIN APPA"/>
    <property type="match status" value="1"/>
</dbReference>
<dbReference type="RefSeq" id="WP_382363025.1">
    <property type="nucleotide sequence ID" value="NZ_JBHLWV010000018.1"/>
</dbReference>
<dbReference type="Proteomes" id="UP001589783">
    <property type="component" value="Unassembled WGS sequence"/>
</dbReference>
<keyword evidence="2" id="KW-0813">Transport</keyword>
<dbReference type="PROSITE" id="PS51257">
    <property type="entry name" value="PROKAR_LIPOPROTEIN"/>
    <property type="match status" value="1"/>
</dbReference>
<evidence type="ECO:0000256" key="4">
    <source>
        <dbReference type="SAM" id="SignalP"/>
    </source>
</evidence>
<evidence type="ECO:0000259" key="5">
    <source>
        <dbReference type="Pfam" id="PF00496"/>
    </source>
</evidence>
<dbReference type="Gene3D" id="3.10.105.10">
    <property type="entry name" value="Dipeptide-binding Protein, Domain 3"/>
    <property type="match status" value="1"/>
</dbReference>
<organism evidence="6 7">
    <name type="scientific">Gordonia phosphorivorans</name>
    <dbReference type="NCBI Taxonomy" id="1056982"/>
    <lineage>
        <taxon>Bacteria</taxon>
        <taxon>Bacillati</taxon>
        <taxon>Actinomycetota</taxon>
        <taxon>Actinomycetes</taxon>
        <taxon>Mycobacteriales</taxon>
        <taxon>Gordoniaceae</taxon>
        <taxon>Gordonia</taxon>
    </lineage>
</organism>
<gene>
    <name evidence="6" type="ORF">ACFFJD_08325</name>
</gene>
<keyword evidence="3 4" id="KW-0732">Signal</keyword>
<evidence type="ECO:0000256" key="3">
    <source>
        <dbReference type="ARBA" id="ARBA00022729"/>
    </source>
</evidence>
<feature type="chain" id="PRO_5045376344" evidence="4">
    <location>
        <begin position="27"/>
        <end position="529"/>
    </location>
</feature>
<evidence type="ECO:0000256" key="2">
    <source>
        <dbReference type="ARBA" id="ARBA00022448"/>
    </source>
</evidence>
<evidence type="ECO:0000256" key="1">
    <source>
        <dbReference type="ARBA" id="ARBA00005695"/>
    </source>
</evidence>
<accession>A0ABV6H7K8</accession>
<dbReference type="Gene3D" id="3.40.190.10">
    <property type="entry name" value="Periplasmic binding protein-like II"/>
    <property type="match status" value="1"/>
</dbReference>
<keyword evidence="7" id="KW-1185">Reference proteome</keyword>
<dbReference type="InterPro" id="IPR000914">
    <property type="entry name" value="SBP_5_dom"/>
</dbReference>
<comment type="caution">
    <text evidence="6">The sequence shown here is derived from an EMBL/GenBank/DDBJ whole genome shotgun (WGS) entry which is preliminary data.</text>
</comment>
<dbReference type="InterPro" id="IPR039424">
    <property type="entry name" value="SBP_5"/>
</dbReference>
<reference evidence="6 7" key="1">
    <citation type="submission" date="2024-09" db="EMBL/GenBank/DDBJ databases">
        <authorList>
            <person name="Sun Q."/>
            <person name="Mori K."/>
        </authorList>
    </citation>
    <scope>NUCLEOTIDE SEQUENCE [LARGE SCALE GENOMIC DNA]</scope>
    <source>
        <strain evidence="6 7">CCM 7957</strain>
    </source>
</reference>
<sequence length="529" mass="56148">MQLRYHRPLLAAAAVTVIAVTGCAPTADTAGQLVLADSQPLADYNPILGYGALGVSPIYEGLLAPAADTDTTLPRLAPALAAAEPVRLSGNTWRVPLREDVTFSDGTALDSADVVATYRAVADPAVASDIAAQFTPLTAVTADGPHAVTVTMDSPASPNPYLLLGIVPSEKVEAGPAATWKLNTTPTGTGPYTLQSLRADQAVMVARPDYRGGPPAIDRVVYVHTPDDNSRAQRMRAGEIDGANLPPRLAQSLSGQPGMTVQTVASADWRAISLPAGNEFTADQAARTAMNVAVDRASMVDDVLVGSAAPASTPVSAVYGDYYNPDAQFDHDVARAEQLLDQAGWRRNGDGVRVRGTTPAAFVVRYESSDTVRRDLAVAFAEQMRQIGVQVRTVGSSWDDIEAHLDRDGVVLAGGEMPYSIDQQVVTTLHTRTAGSGPFANRGNFTAPGLDALLDQARATPDGPNKADLYRQIQHVYTANPSSVFLTFMHHTYGVKDTAMTQPAAIMEPHAHGVTWGPWWNLPAWKRPS</sequence>
<dbReference type="SUPFAM" id="SSF53850">
    <property type="entry name" value="Periplasmic binding protein-like II"/>
    <property type="match status" value="1"/>
</dbReference>
<protein>
    <submittedName>
        <fullName evidence="6">ABC transporter substrate-binding protein</fullName>
    </submittedName>
</protein>
<proteinExistence type="inferred from homology"/>
<dbReference type="Pfam" id="PF00496">
    <property type="entry name" value="SBP_bac_5"/>
    <property type="match status" value="1"/>
</dbReference>
<dbReference type="EMBL" id="JBHLWV010000018">
    <property type="protein sequence ID" value="MFC0314854.1"/>
    <property type="molecule type" value="Genomic_DNA"/>
</dbReference>
<evidence type="ECO:0000313" key="7">
    <source>
        <dbReference type="Proteomes" id="UP001589783"/>
    </source>
</evidence>
<comment type="similarity">
    <text evidence="1">Belongs to the bacterial solute-binding protein 5 family.</text>
</comment>